<sequence length="126" mass="14264">MTENDLTYAIRKAIFAVYNSLGSGLLESVYERALVIELESQGLKTESQYPISVFYKKIDLGLGFRADILVENEIIIEVKSVVELAPIHHKQLLNYLKLTELHLGLLVNFNTDDIPGNIVRVINGYR</sequence>
<name>A0A0J7IIQ1_9FLAO</name>
<organism evidence="1 2">
    <name type="scientific">Chryseobacterium koreense CCUG 49689</name>
    <dbReference type="NCBI Taxonomy" id="1304281"/>
    <lineage>
        <taxon>Bacteria</taxon>
        <taxon>Pseudomonadati</taxon>
        <taxon>Bacteroidota</taxon>
        <taxon>Flavobacteriia</taxon>
        <taxon>Flavobacteriales</taxon>
        <taxon>Weeksellaceae</taxon>
        <taxon>Chryseobacterium group</taxon>
        <taxon>Chryseobacterium</taxon>
    </lineage>
</organism>
<dbReference type="Pfam" id="PF13366">
    <property type="entry name" value="PDDEXK_3"/>
    <property type="match status" value="1"/>
</dbReference>
<evidence type="ECO:0000313" key="2">
    <source>
        <dbReference type="Proteomes" id="UP000035900"/>
    </source>
</evidence>
<dbReference type="NCBIfam" id="TIGR04256">
    <property type="entry name" value="GxxExxY"/>
    <property type="match status" value="1"/>
</dbReference>
<dbReference type="InterPro" id="IPR026350">
    <property type="entry name" value="GxxExxY"/>
</dbReference>
<dbReference type="OrthoDB" id="1119698at2"/>
<dbReference type="Proteomes" id="UP000035900">
    <property type="component" value="Unassembled WGS sequence"/>
</dbReference>
<evidence type="ECO:0000313" key="1">
    <source>
        <dbReference type="EMBL" id="KMQ65874.1"/>
    </source>
</evidence>
<protein>
    <submittedName>
        <fullName evidence="1">GxxExxY protein</fullName>
    </submittedName>
</protein>
<proteinExistence type="predicted"/>
<dbReference type="EMBL" id="LFNG01000064">
    <property type="protein sequence ID" value="KMQ65874.1"/>
    <property type="molecule type" value="Genomic_DNA"/>
</dbReference>
<reference evidence="1 2" key="1">
    <citation type="journal article" date="2004" name="Int. J. Syst. Evol. Microbiol.">
        <title>Kaistella koreensis gen. nov., sp. nov., a novel member of the Chryseobacterium-Bergeyella-Riemerella branch.</title>
        <authorList>
            <person name="Kim M.K."/>
            <person name="Im W.T."/>
            <person name="Shin Y.K."/>
            <person name="Lim J.H."/>
            <person name="Kim S.H."/>
            <person name="Lee B.C."/>
            <person name="Park M.Y."/>
            <person name="Lee K.Y."/>
            <person name="Lee S.T."/>
        </authorList>
    </citation>
    <scope>NUCLEOTIDE SEQUENCE [LARGE SCALE GENOMIC DNA]</scope>
    <source>
        <strain evidence="1 2">CCUG 49689</strain>
    </source>
</reference>
<keyword evidence="2" id="KW-1185">Reference proteome</keyword>
<comment type="caution">
    <text evidence="1">The sequence shown here is derived from an EMBL/GenBank/DDBJ whole genome shotgun (WGS) entry which is preliminary data.</text>
</comment>
<gene>
    <name evidence="1" type="ORF">ACM44_14820</name>
</gene>
<accession>A0A0J7IIQ1</accession>
<dbReference type="AlphaFoldDB" id="A0A0J7IIQ1"/>
<dbReference type="STRING" id="1304281.ACM44_14820"/>
<dbReference type="PATRIC" id="fig|1304281.5.peg.3246"/>